<dbReference type="OrthoDB" id="9810775at2"/>
<evidence type="ECO:0000313" key="9">
    <source>
        <dbReference type="Proteomes" id="UP000005561"/>
    </source>
</evidence>
<feature type="domain" description="Radical SAM core" evidence="7">
    <location>
        <begin position="23"/>
        <end position="245"/>
    </location>
</feature>
<sequence>MTDQYCAHNQLINDFIDENFEGIRAPFTAGFELTCKCNLNCVHCYAKPGRGHEDMTTNEFKNIFDTLVERGLLDCYFTGGEIFARSDFEELYIHAKRRGVLISLLSNITLLSQKHIDLFKEYPVEVISTSMYGYNEELYEKVTGVRGSFKKFMNALELLQKNDIKYELKFVAMEQNIDDLYKVREFGNKLGVPMVVILDVHPMSDGSMEPVALRLTPEQAFEFDVKDEGRNRFWKGVAKELLTGEIQMRPQRTMERFNEGYLYPCSIANQHVFITSDLKMQGCVRASYRKFDLRKGSFDEGWEYLQNEFINKKSSAGYKCNKCENIRFCEHCVANFKLAYDDEEHVDPFFCRVAELRREFVEKEIKNLLDREK</sequence>
<dbReference type="PANTHER" id="PTHR11228:SF7">
    <property type="entry name" value="PQQA PEPTIDE CYCLASE"/>
    <property type="match status" value="1"/>
</dbReference>
<accession>C6LL83</accession>
<evidence type="ECO:0000256" key="4">
    <source>
        <dbReference type="ARBA" id="ARBA00022723"/>
    </source>
</evidence>
<dbReference type="InterPro" id="IPR017200">
    <property type="entry name" value="PqqE-like"/>
</dbReference>
<dbReference type="EMBL" id="ACCL02000028">
    <property type="protein sequence ID" value="EET58594.1"/>
    <property type="molecule type" value="Genomic_DNA"/>
</dbReference>
<dbReference type="AlphaFoldDB" id="C6LL83"/>
<dbReference type="InterPro" id="IPR013785">
    <property type="entry name" value="Aldolase_TIM"/>
</dbReference>
<dbReference type="InterPro" id="IPR058240">
    <property type="entry name" value="rSAM_sf"/>
</dbReference>
<evidence type="ECO:0000256" key="5">
    <source>
        <dbReference type="ARBA" id="ARBA00023004"/>
    </source>
</evidence>
<dbReference type="InterPro" id="IPR007197">
    <property type="entry name" value="rSAM"/>
</dbReference>
<reference evidence="8" key="1">
    <citation type="submission" date="2009-07" db="EMBL/GenBank/DDBJ databases">
        <authorList>
            <person name="Weinstock G."/>
            <person name="Sodergren E."/>
            <person name="Clifton S."/>
            <person name="Fulton L."/>
            <person name="Fulton B."/>
            <person name="Courtney L."/>
            <person name="Fronick C."/>
            <person name="Harrison M."/>
            <person name="Strong C."/>
            <person name="Farmer C."/>
            <person name="Delahaunty K."/>
            <person name="Markovic C."/>
            <person name="Hall O."/>
            <person name="Minx P."/>
            <person name="Tomlinson C."/>
            <person name="Mitreva M."/>
            <person name="Nelson J."/>
            <person name="Hou S."/>
            <person name="Wollam A."/>
            <person name="Pepin K.H."/>
            <person name="Johnson M."/>
            <person name="Bhonagiri V."/>
            <person name="Nash W.E."/>
            <person name="Warren W."/>
            <person name="Chinwalla A."/>
            <person name="Mardis E.R."/>
            <person name="Wilson R.K."/>
        </authorList>
    </citation>
    <scope>NUCLEOTIDE SEQUENCE [LARGE SCALE GENOMIC DNA]</scope>
    <source>
        <strain evidence="8">DSM 14469</strain>
    </source>
</reference>
<dbReference type="GO" id="GO:0003824">
    <property type="term" value="F:catalytic activity"/>
    <property type="evidence" value="ECO:0007669"/>
    <property type="project" value="InterPro"/>
</dbReference>
<organism evidence="8 9">
    <name type="scientific">Marvinbryantia formatexigens DSM 14469</name>
    <dbReference type="NCBI Taxonomy" id="478749"/>
    <lineage>
        <taxon>Bacteria</taxon>
        <taxon>Bacillati</taxon>
        <taxon>Bacillota</taxon>
        <taxon>Clostridia</taxon>
        <taxon>Lachnospirales</taxon>
        <taxon>Lachnospiraceae</taxon>
        <taxon>Marvinbryantia</taxon>
    </lineage>
</organism>
<dbReference type="STRING" id="168384.SAMN05660368_03545"/>
<evidence type="ECO:0000259" key="7">
    <source>
        <dbReference type="PROSITE" id="PS51918"/>
    </source>
</evidence>
<keyword evidence="9" id="KW-1185">Reference proteome</keyword>
<dbReference type="Pfam" id="PF04055">
    <property type="entry name" value="Radical_SAM"/>
    <property type="match status" value="1"/>
</dbReference>
<dbReference type="PIRSF" id="PIRSF037420">
    <property type="entry name" value="PQQ_syn_pqqE"/>
    <property type="match status" value="1"/>
</dbReference>
<dbReference type="PANTHER" id="PTHR11228">
    <property type="entry name" value="RADICAL SAM DOMAIN PROTEIN"/>
    <property type="match status" value="1"/>
</dbReference>
<dbReference type="CDD" id="cd01335">
    <property type="entry name" value="Radical_SAM"/>
    <property type="match status" value="1"/>
</dbReference>
<comment type="caution">
    <text evidence="8">The sequence shown here is derived from an EMBL/GenBank/DDBJ whole genome shotgun (WGS) entry which is preliminary data.</text>
</comment>
<protein>
    <submittedName>
        <fullName evidence="8">Antilisterial bacteriocin subtilosin biosynthesis protein AlbA</fullName>
    </submittedName>
</protein>
<evidence type="ECO:0000256" key="3">
    <source>
        <dbReference type="ARBA" id="ARBA00022691"/>
    </source>
</evidence>
<dbReference type="SFLD" id="SFLDS00029">
    <property type="entry name" value="Radical_SAM"/>
    <property type="match status" value="1"/>
</dbReference>
<dbReference type="Proteomes" id="UP000005561">
    <property type="component" value="Unassembled WGS sequence"/>
</dbReference>
<dbReference type="GO" id="GO:0051539">
    <property type="term" value="F:4 iron, 4 sulfur cluster binding"/>
    <property type="evidence" value="ECO:0007669"/>
    <property type="project" value="UniProtKB-KW"/>
</dbReference>
<evidence type="ECO:0000256" key="6">
    <source>
        <dbReference type="ARBA" id="ARBA00023014"/>
    </source>
</evidence>
<evidence type="ECO:0000256" key="2">
    <source>
        <dbReference type="ARBA" id="ARBA00022485"/>
    </source>
</evidence>
<keyword evidence="3" id="KW-0949">S-adenosyl-L-methionine</keyword>
<dbReference type="eggNOG" id="COG0535">
    <property type="taxonomic scope" value="Bacteria"/>
</dbReference>
<dbReference type="SFLD" id="SFLDG01386">
    <property type="entry name" value="main_SPASM_domain-containing"/>
    <property type="match status" value="1"/>
</dbReference>
<keyword evidence="6" id="KW-0411">Iron-sulfur</keyword>
<keyword evidence="5" id="KW-0408">Iron</keyword>
<name>C6LL83_9FIRM</name>
<dbReference type="PROSITE" id="PS51918">
    <property type="entry name" value="RADICAL_SAM"/>
    <property type="match status" value="1"/>
</dbReference>
<dbReference type="SUPFAM" id="SSF102114">
    <property type="entry name" value="Radical SAM enzymes"/>
    <property type="match status" value="1"/>
</dbReference>
<comment type="cofactor">
    <cofactor evidence="1">
        <name>[4Fe-4S] cluster</name>
        <dbReference type="ChEBI" id="CHEBI:49883"/>
    </cofactor>
</comment>
<keyword evidence="2" id="KW-0004">4Fe-4S</keyword>
<dbReference type="SFLD" id="SFLDG01067">
    <property type="entry name" value="SPASM/twitch_domain_containing"/>
    <property type="match status" value="1"/>
</dbReference>
<proteinExistence type="predicted"/>
<evidence type="ECO:0000256" key="1">
    <source>
        <dbReference type="ARBA" id="ARBA00001966"/>
    </source>
</evidence>
<dbReference type="RefSeq" id="WP_006864182.1">
    <property type="nucleotide sequence ID" value="NZ_ACCL02000028.1"/>
</dbReference>
<keyword evidence="4" id="KW-0479">Metal-binding</keyword>
<dbReference type="InterPro" id="IPR050377">
    <property type="entry name" value="Radical_SAM_PqqE_MftC-like"/>
</dbReference>
<evidence type="ECO:0000313" key="8">
    <source>
        <dbReference type="EMBL" id="EET58594.1"/>
    </source>
</evidence>
<dbReference type="Gene3D" id="3.20.20.70">
    <property type="entry name" value="Aldolase class I"/>
    <property type="match status" value="1"/>
</dbReference>
<dbReference type="GO" id="GO:0046872">
    <property type="term" value="F:metal ion binding"/>
    <property type="evidence" value="ECO:0007669"/>
    <property type="project" value="UniProtKB-KW"/>
</dbReference>
<gene>
    <name evidence="8" type="ORF">BRYFOR_09430</name>
</gene>